<dbReference type="GO" id="GO:0050660">
    <property type="term" value="F:flavin adenine dinucleotide binding"/>
    <property type="evidence" value="ECO:0007669"/>
    <property type="project" value="InterPro"/>
</dbReference>
<dbReference type="InterPro" id="IPR009100">
    <property type="entry name" value="AcylCoA_DH/oxidase_NM_dom_sf"/>
</dbReference>
<dbReference type="GO" id="GO:0003995">
    <property type="term" value="F:acyl-CoA dehydrogenase activity"/>
    <property type="evidence" value="ECO:0007669"/>
    <property type="project" value="TreeGrafter"/>
</dbReference>
<keyword evidence="3" id="KW-1185">Reference proteome</keyword>
<dbReference type="PANTHER" id="PTHR43884">
    <property type="entry name" value="ACYL-COA DEHYDROGENASE"/>
    <property type="match status" value="1"/>
</dbReference>
<reference evidence="2" key="1">
    <citation type="submission" date="2022-04" db="EMBL/GenBank/DDBJ databases">
        <title>Roseomonas acroporae sp. nov., isolated from coral Acropora digitifera.</title>
        <authorList>
            <person name="Sun H."/>
        </authorList>
    </citation>
    <scope>NUCLEOTIDE SEQUENCE</scope>
    <source>
        <strain evidence="2">NAR14</strain>
    </source>
</reference>
<accession>A0A9X1YG98</accession>
<evidence type="ECO:0000259" key="1">
    <source>
        <dbReference type="Pfam" id="PF02771"/>
    </source>
</evidence>
<dbReference type="Pfam" id="PF02771">
    <property type="entry name" value="Acyl-CoA_dh_N"/>
    <property type="match status" value="1"/>
</dbReference>
<dbReference type="EMBL" id="JALPRX010000190">
    <property type="protein sequence ID" value="MCK8788147.1"/>
    <property type="molecule type" value="Genomic_DNA"/>
</dbReference>
<dbReference type="Proteomes" id="UP001139516">
    <property type="component" value="Unassembled WGS sequence"/>
</dbReference>
<dbReference type="InterPro" id="IPR013786">
    <property type="entry name" value="AcylCoA_DH/ox_N"/>
</dbReference>
<dbReference type="Gene3D" id="1.10.540.10">
    <property type="entry name" value="Acyl-CoA dehydrogenase/oxidase, N-terminal domain"/>
    <property type="match status" value="1"/>
</dbReference>
<protein>
    <submittedName>
        <fullName evidence="2">Acyl-CoA/acyl-ACP dehydrogenase</fullName>
    </submittedName>
</protein>
<gene>
    <name evidence="2" type="ORF">M0638_27735</name>
</gene>
<evidence type="ECO:0000313" key="2">
    <source>
        <dbReference type="EMBL" id="MCK8788147.1"/>
    </source>
</evidence>
<dbReference type="SUPFAM" id="SSF56645">
    <property type="entry name" value="Acyl-CoA dehydrogenase NM domain-like"/>
    <property type="match status" value="1"/>
</dbReference>
<dbReference type="SUPFAM" id="SSF47203">
    <property type="entry name" value="Acyl-CoA dehydrogenase C-terminal domain-like"/>
    <property type="match status" value="1"/>
</dbReference>
<dbReference type="InterPro" id="IPR036250">
    <property type="entry name" value="AcylCo_DH-like_C"/>
</dbReference>
<name>A0A9X1YG98_9PROT</name>
<sequence length="393" mass="41436">MSILAAAPPAPAPSPILTTATDWSDAAVLAGATAIAEGPLRAAAARIDAGHYPLDIMAQLGRAGALGAHLERHGGRYGLAIDAMAAASRACGATGFLMWCHAVCGLYMEQSGNPALTGAPLDDHVAGRGFGGTALSNPMKAFAGIEPMLLRARRVAGGYRVSGALPWVSHIGRGQYCGAIAQVEAAGGRAPHEIMFLLRLDERVTLRQCPQFSGMEGTSTWGVQLDDFPVGQDDIIADPARPFVGRIRAAFILLQAGMGLGVAQGGIDAMNAVEETLGHVNRFLDDRPDAMQAELDELRGQVMRLAATPFDGSDDFLVDVLDARVQAAEFALRAAQSSLLHQGARGYLASAAPQRRLREAQFVAIVTPAIKHLRWEMARLLREAQPAVGEGRP</sequence>
<dbReference type="Gene3D" id="2.40.110.10">
    <property type="entry name" value="Butyryl-CoA Dehydrogenase, subunit A, domain 2"/>
    <property type="match status" value="1"/>
</dbReference>
<dbReference type="AlphaFoldDB" id="A0A9X1YG98"/>
<dbReference type="RefSeq" id="WP_248670188.1">
    <property type="nucleotide sequence ID" value="NZ_JALPRX010000190.1"/>
</dbReference>
<dbReference type="InterPro" id="IPR037069">
    <property type="entry name" value="AcylCoA_DH/ox_N_sf"/>
</dbReference>
<proteinExistence type="predicted"/>
<organism evidence="2 3">
    <name type="scientific">Roseomonas acroporae</name>
    <dbReference type="NCBI Taxonomy" id="2937791"/>
    <lineage>
        <taxon>Bacteria</taxon>
        <taxon>Pseudomonadati</taxon>
        <taxon>Pseudomonadota</taxon>
        <taxon>Alphaproteobacteria</taxon>
        <taxon>Acetobacterales</taxon>
        <taxon>Roseomonadaceae</taxon>
        <taxon>Roseomonas</taxon>
    </lineage>
</organism>
<comment type="caution">
    <text evidence="2">The sequence shown here is derived from an EMBL/GenBank/DDBJ whole genome shotgun (WGS) entry which is preliminary data.</text>
</comment>
<dbReference type="InterPro" id="IPR046373">
    <property type="entry name" value="Acyl-CoA_Oxase/DH_mid-dom_sf"/>
</dbReference>
<feature type="domain" description="Acyl-CoA dehydrogenase/oxidase N-terminal" evidence="1">
    <location>
        <begin position="31"/>
        <end position="117"/>
    </location>
</feature>
<evidence type="ECO:0000313" key="3">
    <source>
        <dbReference type="Proteomes" id="UP001139516"/>
    </source>
</evidence>
<dbReference type="PANTHER" id="PTHR43884:SF12">
    <property type="entry name" value="ISOVALERYL-COA DEHYDROGENASE, MITOCHONDRIAL-RELATED"/>
    <property type="match status" value="1"/>
</dbReference>